<protein>
    <submittedName>
        <fullName evidence="10">Putative metalloprotease</fullName>
    </submittedName>
</protein>
<dbReference type="OrthoDB" id="9810445at2"/>
<feature type="compositionally biased region" description="Polar residues" evidence="7">
    <location>
        <begin position="230"/>
        <end position="239"/>
    </location>
</feature>
<proteinExistence type="inferred from homology"/>
<dbReference type="STRING" id="684065.SAMN05421738_10875"/>
<keyword evidence="4 6" id="KW-0862">Zinc</keyword>
<dbReference type="PANTHER" id="PTHR22726:SF8">
    <property type="entry name" value="METALLOPROTEASE YCAL"/>
    <property type="match status" value="1"/>
</dbReference>
<dbReference type="EMBL" id="FOUZ01000008">
    <property type="protein sequence ID" value="SFN20720.1"/>
    <property type="molecule type" value="Genomic_DNA"/>
</dbReference>
<evidence type="ECO:0000259" key="9">
    <source>
        <dbReference type="Pfam" id="PF01435"/>
    </source>
</evidence>
<keyword evidence="11" id="KW-1185">Reference proteome</keyword>
<dbReference type="Proteomes" id="UP000199149">
    <property type="component" value="Unassembled WGS sequence"/>
</dbReference>
<dbReference type="InterPro" id="IPR001915">
    <property type="entry name" value="Peptidase_M48"/>
</dbReference>
<dbReference type="AlphaFoldDB" id="A0A1I4X5R4"/>
<keyword evidence="3 6" id="KW-0378">Hydrolase</keyword>
<evidence type="ECO:0000256" key="5">
    <source>
        <dbReference type="ARBA" id="ARBA00023049"/>
    </source>
</evidence>
<comment type="cofactor">
    <cofactor evidence="6">
        <name>Zn(2+)</name>
        <dbReference type="ChEBI" id="CHEBI:29105"/>
    </cofactor>
    <text evidence="6">Binds 1 zinc ion per subunit.</text>
</comment>
<sequence length="259" mass="27899">MKKLLLSLTLCLGATYGFAQINSGKIGALVKGAKAFTVSDDELKTYTKESVDWMDNNNPVCLINDKDKTKRAYAERLEKIIAPAKGYDGLDINYKVYWVSDINAFATYDGSVRVFAGLMDLMTDDEILGVIGHEIGHVKLGHTKKAYKQALLTSALADYGGSTNGTLSTLSNSQVGEIATQLTSAQFSQGQESGSDEYAYKFMVALGKDPAALASAFNKLGSLSDGKASTAQKLMSSHPDSAKRAKKVEEKIAKDAKKK</sequence>
<evidence type="ECO:0000256" key="4">
    <source>
        <dbReference type="ARBA" id="ARBA00022833"/>
    </source>
</evidence>
<evidence type="ECO:0000256" key="1">
    <source>
        <dbReference type="ARBA" id="ARBA00022670"/>
    </source>
</evidence>
<reference evidence="11" key="1">
    <citation type="submission" date="2016-10" db="EMBL/GenBank/DDBJ databases">
        <authorList>
            <person name="Varghese N."/>
            <person name="Submissions S."/>
        </authorList>
    </citation>
    <scope>NUCLEOTIDE SEQUENCE [LARGE SCALE GENOMIC DNA]</scope>
    <source>
        <strain evidence="11">XJ109</strain>
    </source>
</reference>
<accession>A0A1I4X5R4</accession>
<dbReference type="PANTHER" id="PTHR22726">
    <property type="entry name" value="METALLOENDOPEPTIDASE OMA1"/>
    <property type="match status" value="1"/>
</dbReference>
<dbReference type="GO" id="GO:0051603">
    <property type="term" value="P:proteolysis involved in protein catabolic process"/>
    <property type="evidence" value="ECO:0007669"/>
    <property type="project" value="TreeGrafter"/>
</dbReference>
<evidence type="ECO:0000256" key="3">
    <source>
        <dbReference type="ARBA" id="ARBA00022801"/>
    </source>
</evidence>
<feature type="compositionally biased region" description="Basic and acidic residues" evidence="7">
    <location>
        <begin position="240"/>
        <end position="259"/>
    </location>
</feature>
<feature type="chain" id="PRO_5011521724" evidence="8">
    <location>
        <begin position="20"/>
        <end position="259"/>
    </location>
</feature>
<dbReference type="InterPro" id="IPR051156">
    <property type="entry name" value="Mito/Outer_Membr_Metalloprot"/>
</dbReference>
<dbReference type="CDD" id="cd07334">
    <property type="entry name" value="M48C_loiP_like"/>
    <property type="match status" value="1"/>
</dbReference>
<evidence type="ECO:0000313" key="10">
    <source>
        <dbReference type="EMBL" id="SFN20720.1"/>
    </source>
</evidence>
<dbReference type="GO" id="GO:0046872">
    <property type="term" value="F:metal ion binding"/>
    <property type="evidence" value="ECO:0007669"/>
    <property type="project" value="UniProtKB-KW"/>
</dbReference>
<evidence type="ECO:0000313" key="11">
    <source>
        <dbReference type="Proteomes" id="UP000199149"/>
    </source>
</evidence>
<keyword evidence="8" id="KW-0732">Signal</keyword>
<gene>
    <name evidence="10" type="ORF">SAMN05421738_10875</name>
</gene>
<dbReference type="Pfam" id="PF01435">
    <property type="entry name" value="Peptidase_M48"/>
    <property type="match status" value="1"/>
</dbReference>
<feature type="region of interest" description="Disordered" evidence="7">
    <location>
        <begin position="230"/>
        <end position="259"/>
    </location>
</feature>
<evidence type="ECO:0000256" key="8">
    <source>
        <dbReference type="SAM" id="SignalP"/>
    </source>
</evidence>
<organism evidence="10 11">
    <name type="scientific">Algoriella xinjiangensis</name>
    <dbReference type="NCBI Taxonomy" id="684065"/>
    <lineage>
        <taxon>Bacteria</taxon>
        <taxon>Pseudomonadati</taxon>
        <taxon>Bacteroidota</taxon>
        <taxon>Flavobacteriia</taxon>
        <taxon>Flavobacteriales</taxon>
        <taxon>Weeksellaceae</taxon>
        <taxon>Algoriella</taxon>
    </lineage>
</organism>
<dbReference type="Gene3D" id="3.30.2010.10">
    <property type="entry name" value="Metalloproteases ('zincins'), catalytic domain"/>
    <property type="match status" value="1"/>
</dbReference>
<evidence type="ECO:0000256" key="2">
    <source>
        <dbReference type="ARBA" id="ARBA00022723"/>
    </source>
</evidence>
<evidence type="ECO:0000256" key="7">
    <source>
        <dbReference type="SAM" id="MobiDB-lite"/>
    </source>
</evidence>
<comment type="similarity">
    <text evidence="6">Belongs to the peptidase M48 family.</text>
</comment>
<dbReference type="GO" id="GO:0016020">
    <property type="term" value="C:membrane"/>
    <property type="evidence" value="ECO:0007669"/>
    <property type="project" value="TreeGrafter"/>
</dbReference>
<keyword evidence="1 6" id="KW-0645">Protease</keyword>
<dbReference type="GO" id="GO:0004222">
    <property type="term" value="F:metalloendopeptidase activity"/>
    <property type="evidence" value="ECO:0007669"/>
    <property type="project" value="InterPro"/>
</dbReference>
<dbReference type="RefSeq" id="WP_092908316.1">
    <property type="nucleotide sequence ID" value="NZ_FOUZ01000008.1"/>
</dbReference>
<feature type="signal peptide" evidence="8">
    <location>
        <begin position="1"/>
        <end position="19"/>
    </location>
</feature>
<name>A0A1I4X5R4_9FLAO</name>
<keyword evidence="5 6" id="KW-0482">Metalloprotease</keyword>
<feature type="domain" description="Peptidase M48" evidence="9">
    <location>
        <begin position="83"/>
        <end position="250"/>
    </location>
</feature>
<evidence type="ECO:0000256" key="6">
    <source>
        <dbReference type="RuleBase" id="RU003983"/>
    </source>
</evidence>
<keyword evidence="2" id="KW-0479">Metal-binding</keyword>